<proteinExistence type="predicted"/>
<gene>
    <name evidence="2" type="ORF">Ctob_007988</name>
</gene>
<protein>
    <submittedName>
        <fullName evidence="2">Secreted protein</fullName>
    </submittedName>
</protein>
<reference evidence="3" key="1">
    <citation type="journal article" date="2015" name="PLoS Genet.">
        <title>Genome Sequence and Transcriptome Analyses of Chrysochromulina tobin: Metabolic Tools for Enhanced Algal Fitness in the Prominent Order Prymnesiales (Haptophyceae).</title>
        <authorList>
            <person name="Hovde B.T."/>
            <person name="Deodato C.R."/>
            <person name="Hunsperger H.M."/>
            <person name="Ryken S.A."/>
            <person name="Yost W."/>
            <person name="Jha R.K."/>
            <person name="Patterson J."/>
            <person name="Monnat R.J. Jr."/>
            <person name="Barlow S.B."/>
            <person name="Starkenburg S.R."/>
            <person name="Cattolico R.A."/>
        </authorList>
    </citation>
    <scope>NUCLEOTIDE SEQUENCE</scope>
    <source>
        <strain evidence="3">CCMP291</strain>
    </source>
</reference>
<organism evidence="2 3">
    <name type="scientific">Chrysochromulina tobinii</name>
    <dbReference type="NCBI Taxonomy" id="1460289"/>
    <lineage>
        <taxon>Eukaryota</taxon>
        <taxon>Haptista</taxon>
        <taxon>Haptophyta</taxon>
        <taxon>Prymnesiophyceae</taxon>
        <taxon>Prymnesiales</taxon>
        <taxon>Chrysochromulinaceae</taxon>
        <taxon>Chrysochromulina</taxon>
    </lineage>
</organism>
<name>A0A0M0K722_9EUKA</name>
<keyword evidence="3" id="KW-1185">Reference proteome</keyword>
<dbReference type="Proteomes" id="UP000037460">
    <property type="component" value="Unassembled WGS sequence"/>
</dbReference>
<dbReference type="EMBL" id="JWZX01001303">
    <property type="protein sequence ID" value="KOO34188.1"/>
    <property type="molecule type" value="Genomic_DNA"/>
</dbReference>
<comment type="caution">
    <text evidence="2">The sequence shown here is derived from an EMBL/GenBank/DDBJ whole genome shotgun (WGS) entry which is preliminary data.</text>
</comment>
<dbReference type="PANTHER" id="PTHR48098">
    <property type="entry name" value="ENTEROCHELIN ESTERASE-RELATED"/>
    <property type="match status" value="1"/>
</dbReference>
<keyword evidence="1" id="KW-0732">Signal</keyword>
<feature type="chain" id="PRO_5005602439" evidence="1">
    <location>
        <begin position="20"/>
        <end position="612"/>
    </location>
</feature>
<dbReference type="Gene3D" id="3.40.50.1820">
    <property type="entry name" value="alpha/beta hydrolase"/>
    <property type="match status" value="1"/>
</dbReference>
<dbReference type="AlphaFoldDB" id="A0A0M0K722"/>
<dbReference type="PANTHER" id="PTHR48098:SF3">
    <property type="entry name" value="IRON(III) ENTEROBACTIN ESTERASE"/>
    <property type="match status" value="1"/>
</dbReference>
<dbReference type="InterPro" id="IPR029058">
    <property type="entry name" value="AB_hydrolase_fold"/>
</dbReference>
<feature type="signal peptide" evidence="1">
    <location>
        <begin position="1"/>
        <end position="19"/>
    </location>
</feature>
<evidence type="ECO:0000313" key="2">
    <source>
        <dbReference type="EMBL" id="KOO34188.1"/>
    </source>
</evidence>
<sequence>MLPFLISTAIAIAASSTVTVTLPADRSDGNVLGRVRVFILRGACRPGASPPITSCGDDQDTAQVFGEDTPAGGLAPGASVKITADSLGYPYISLLNLEDGEYCMQADLNLYEVFVRGDGVNVTLPTTCVSPGGGDGAYGLPPGTLYSKPKTVTLHVDAEVALSLTELADPHPSSPGCSGKGADTEWIKTVRVTSKLLSAFWGKPIVLEACVLLPFGFNEHPNAKYPLAIAHGHYSATFNPGGRFDPTPPSANLTGYAFVDQQYANWLYGNWTSAEGPFKGARALMVTINHPVPFFDDSYAVDSVNVGPYGSAIMTELLPAIEGQYRGLGAGWARGVMGGSTGGWESFAVQVLYPDDFNYAAVACPDPIGFTSYTTVNIYEAKNAYFYDAPFKRTARPGQRDHYSGTAVIPGTSIPTYGSPYGQTTATVEEMNRREIVLGPRSRSCGQWDIWEAVFGPRGEDGYPKRLWCKDPRDTTCEYGAIDPQVAQYWKEHFDMTDKLKREWAHGLGAKLSGKLHVFVGASDTFFLTNAVMDLQDWATNATLDPPFGGEIVIGAHDGRGYEHCFNGFLPDGTIAPNAITRELYVTKFVPRMAERWAASAPKGADMEWHSY</sequence>
<dbReference type="SUPFAM" id="SSF53474">
    <property type="entry name" value="alpha/beta-Hydrolases"/>
    <property type="match status" value="1"/>
</dbReference>
<evidence type="ECO:0000313" key="3">
    <source>
        <dbReference type="Proteomes" id="UP000037460"/>
    </source>
</evidence>
<accession>A0A0M0K722</accession>
<dbReference type="OrthoDB" id="184793at2759"/>
<evidence type="ECO:0000256" key="1">
    <source>
        <dbReference type="SAM" id="SignalP"/>
    </source>
</evidence>
<dbReference type="InterPro" id="IPR050583">
    <property type="entry name" value="Mycobacterial_A85_antigen"/>
</dbReference>